<evidence type="ECO:0000313" key="2">
    <source>
        <dbReference type="EMBL" id="AEW95881.1"/>
    </source>
</evidence>
<protein>
    <submittedName>
        <fullName evidence="2">Uncharacterized protein</fullName>
    </submittedName>
</protein>
<organism evidence="2 3">
    <name type="scientific">Streptantibioticus cattleyicolor (strain ATCC 35852 / DSM 46488 / JCM 4925 / NBRC 14057 / NRRL 8057)</name>
    <name type="common">Streptomyces cattleya</name>
    <dbReference type="NCBI Taxonomy" id="1003195"/>
    <lineage>
        <taxon>Bacteria</taxon>
        <taxon>Bacillati</taxon>
        <taxon>Actinomycetota</taxon>
        <taxon>Actinomycetes</taxon>
        <taxon>Kitasatosporales</taxon>
        <taxon>Streptomycetaceae</taxon>
        <taxon>Streptantibioticus</taxon>
    </lineage>
</organism>
<gene>
    <name evidence="2" type="ordered locus">SCATT_35100</name>
</gene>
<sequence>MSPSRGDKLPVAGAAGPGPAAAAAGSVRDGDSGDRTGAPAPVRSAPATGTPRQR</sequence>
<feature type="compositionally biased region" description="Low complexity" evidence="1">
    <location>
        <begin position="12"/>
        <end position="25"/>
    </location>
</feature>
<dbReference type="HOGENOM" id="CLU_3048328_0_0_11"/>
<proteinExistence type="predicted"/>
<keyword evidence="3" id="KW-1185">Reference proteome</keyword>
<evidence type="ECO:0000256" key="1">
    <source>
        <dbReference type="SAM" id="MobiDB-lite"/>
    </source>
</evidence>
<dbReference type="EMBL" id="CP003219">
    <property type="protein sequence ID" value="AEW95881.1"/>
    <property type="molecule type" value="Genomic_DNA"/>
</dbReference>
<evidence type="ECO:0000313" key="3">
    <source>
        <dbReference type="Proteomes" id="UP000007842"/>
    </source>
</evidence>
<dbReference type="PATRIC" id="fig|1003195.29.peg.3503"/>
<accession>G8WUJ2</accession>
<feature type="region of interest" description="Disordered" evidence="1">
    <location>
        <begin position="1"/>
        <end position="54"/>
    </location>
</feature>
<dbReference type="KEGG" id="scy:SCATT_35100"/>
<dbReference type="AlphaFoldDB" id="G8WUJ2"/>
<dbReference type="Proteomes" id="UP000007842">
    <property type="component" value="Chromosome"/>
</dbReference>
<name>G8WUJ2_STREN</name>
<reference evidence="3" key="1">
    <citation type="submission" date="2011-12" db="EMBL/GenBank/DDBJ databases">
        <title>Complete genome sequence of Streptomyces cattleya strain DSM 46488.</title>
        <authorList>
            <person name="Ou H.-Y."/>
            <person name="Li P."/>
            <person name="Zhao C."/>
            <person name="O'Hagan D."/>
            <person name="Deng Z."/>
        </authorList>
    </citation>
    <scope>NUCLEOTIDE SEQUENCE [LARGE SCALE GENOMIC DNA]</scope>
    <source>
        <strain evidence="3">ATCC 35852 / DSM 46488 / JCM 4925 / NBRC 14057 / NRRL 8057</strain>
    </source>
</reference>